<protein>
    <submittedName>
        <fullName evidence="1">Uncharacterized protein</fullName>
    </submittedName>
</protein>
<dbReference type="Proteomes" id="UP000007029">
    <property type="component" value="Chromosome"/>
</dbReference>
<gene>
    <name evidence="1" type="ordered locus">RD1_0346</name>
</gene>
<name>Q16D74_ROSDO</name>
<proteinExistence type="predicted"/>
<organism evidence="1 2">
    <name type="scientific">Roseobacter denitrificans (strain ATCC 33942 / OCh 114)</name>
    <name type="common">Erythrobacter sp. (strain OCh 114)</name>
    <name type="synonym">Roseobacter denitrificans</name>
    <dbReference type="NCBI Taxonomy" id="375451"/>
    <lineage>
        <taxon>Bacteria</taxon>
        <taxon>Pseudomonadati</taxon>
        <taxon>Pseudomonadota</taxon>
        <taxon>Alphaproteobacteria</taxon>
        <taxon>Rhodobacterales</taxon>
        <taxon>Roseobacteraceae</taxon>
        <taxon>Roseobacter</taxon>
    </lineage>
</organism>
<evidence type="ECO:0000313" key="1">
    <source>
        <dbReference type="EMBL" id="ABG30069.1"/>
    </source>
</evidence>
<dbReference type="STRING" id="375451.RD1_0346"/>
<evidence type="ECO:0000313" key="2">
    <source>
        <dbReference type="Proteomes" id="UP000007029"/>
    </source>
</evidence>
<sequence>MSEIQPLCPLPPAHVATYVNAMGVETAIEFLLNFGGAEIHLTTKPSRGGMVERVIGYEKTKRLVEVSINSKHRVPLANKWLAQCLYCQGLSIAAIARRVRRSDTTVRKYLRGTNTPRSMKR</sequence>
<keyword evidence="2" id="KW-1185">Reference proteome</keyword>
<accession>Q16D74</accession>
<dbReference type="AlphaFoldDB" id="Q16D74"/>
<dbReference type="KEGG" id="rde:RD1_0346"/>
<dbReference type="EMBL" id="CP000362">
    <property type="protein sequence ID" value="ABG30069.1"/>
    <property type="molecule type" value="Genomic_DNA"/>
</dbReference>
<dbReference type="RefSeq" id="WP_011566691.1">
    <property type="nucleotide sequence ID" value="NC_008209.1"/>
</dbReference>
<reference evidence="1 2" key="1">
    <citation type="journal article" date="2007" name="J. Bacteriol.">
        <title>The complete genome sequence of Roseobacter denitrificans reveals a mixotrophic rather than photosynthetic metabolism.</title>
        <authorList>
            <person name="Swingley W.D."/>
            <person name="Sadekar S."/>
            <person name="Mastrian S.D."/>
            <person name="Matthies H.J."/>
            <person name="Hao J."/>
            <person name="Ramos H."/>
            <person name="Acharya C.R."/>
            <person name="Conrad A.L."/>
            <person name="Taylor H.L."/>
            <person name="Dejesa L.C."/>
            <person name="Shah M.K."/>
            <person name="O'huallachain M.E."/>
            <person name="Lince M.T."/>
            <person name="Blankenship R.E."/>
            <person name="Beatty J.T."/>
            <person name="Touchman J.W."/>
        </authorList>
    </citation>
    <scope>NUCLEOTIDE SEQUENCE [LARGE SCALE GENOMIC DNA]</scope>
    <source>
        <strain evidence="2">ATCC 33942 / OCh 114</strain>
    </source>
</reference>
<dbReference type="HOGENOM" id="CLU_163343_0_0_5"/>
<dbReference type="Gene3D" id="1.10.10.60">
    <property type="entry name" value="Homeodomain-like"/>
    <property type="match status" value="1"/>
</dbReference>
<dbReference type="OrthoDB" id="7860387at2"/>
<dbReference type="eggNOG" id="ENOG5032NE0">
    <property type="taxonomic scope" value="Bacteria"/>
</dbReference>